<feature type="domain" description="DUF2470" evidence="1">
    <location>
        <begin position="141"/>
        <end position="210"/>
    </location>
</feature>
<keyword evidence="3" id="KW-1185">Reference proteome</keyword>
<reference evidence="2 3" key="1">
    <citation type="submission" date="2023-09" db="EMBL/GenBank/DDBJ databases">
        <title>Complete genome of Streptomyces roseicoloratus T14.</title>
        <authorList>
            <person name="Bashizi T."/>
            <person name="Kim M.-J."/>
            <person name="Lee G."/>
            <person name="Tagele S.B."/>
            <person name="Shin J.-H."/>
        </authorList>
    </citation>
    <scope>NUCLEOTIDE SEQUENCE [LARGE SCALE GENOMIC DNA]</scope>
    <source>
        <strain evidence="2 3">T14</strain>
    </source>
</reference>
<dbReference type="InterPro" id="IPR019595">
    <property type="entry name" value="DUF2470"/>
</dbReference>
<dbReference type="Gene3D" id="3.20.180.10">
    <property type="entry name" value="PNP-oxidase-like"/>
    <property type="match status" value="1"/>
</dbReference>
<sequence>MHPHTARSTHPTPAERLRSIIASAHSMTVMTDGRYEEVHSLDGTGPMGRVHLHDPGTGHGDAARIPIRMELTDVSPVPVRDRVRARVTLSGLVAAPYDADSGESTCVEFGQAVLQDARGRTYVTLEQIQAAEVDPLADCEAGMLHHLVSGHPELVTLLLRLVPPAARRGLVRTLPLALDRYGLTLRLEYAAGQRDVRLPFPTPLAEVDQAGLQIHALLAAARRSSHTRLPA</sequence>
<dbReference type="EMBL" id="CP133762">
    <property type="protein sequence ID" value="WMX43981.1"/>
    <property type="molecule type" value="Genomic_DNA"/>
</dbReference>
<organism evidence="2 3">
    <name type="scientific">Streptomyces roseicoloratus</name>
    <dbReference type="NCBI Taxonomy" id="2508722"/>
    <lineage>
        <taxon>Bacteria</taxon>
        <taxon>Bacillati</taxon>
        <taxon>Actinomycetota</taxon>
        <taxon>Actinomycetes</taxon>
        <taxon>Kitasatosporales</taxon>
        <taxon>Streptomycetaceae</taxon>
        <taxon>Streptomyces</taxon>
    </lineage>
</organism>
<dbReference type="Pfam" id="PF10615">
    <property type="entry name" value="DUF2470"/>
    <property type="match status" value="1"/>
</dbReference>
<gene>
    <name evidence="2" type="ORF">RGF97_02660</name>
</gene>
<dbReference type="RefSeq" id="WP_128981987.1">
    <property type="nucleotide sequence ID" value="NZ_CP133762.1"/>
</dbReference>
<proteinExistence type="predicted"/>
<dbReference type="InterPro" id="IPR037119">
    <property type="entry name" value="Haem_oxidase_HugZ-like_sf"/>
</dbReference>
<protein>
    <submittedName>
        <fullName evidence="2">DUF2470 domain-containing protein</fullName>
    </submittedName>
</protein>
<evidence type="ECO:0000313" key="3">
    <source>
        <dbReference type="Proteomes" id="UP001250858"/>
    </source>
</evidence>
<dbReference type="Proteomes" id="UP001250858">
    <property type="component" value="Chromosome"/>
</dbReference>
<evidence type="ECO:0000259" key="1">
    <source>
        <dbReference type="Pfam" id="PF10615"/>
    </source>
</evidence>
<dbReference type="SUPFAM" id="SSF50475">
    <property type="entry name" value="FMN-binding split barrel"/>
    <property type="match status" value="1"/>
</dbReference>
<accession>A0ABY9RR76</accession>
<evidence type="ECO:0000313" key="2">
    <source>
        <dbReference type="EMBL" id="WMX43981.1"/>
    </source>
</evidence>
<name>A0ABY9RR76_9ACTN</name>